<keyword evidence="4" id="KW-1185">Reference proteome</keyword>
<evidence type="ECO:0000259" key="2">
    <source>
        <dbReference type="SMART" id="SM01000"/>
    </source>
</evidence>
<dbReference type="OrthoDB" id="567237at2759"/>
<dbReference type="SUPFAM" id="SSF103111">
    <property type="entry name" value="Activator of Hsp90 ATPase, Aha1"/>
    <property type="match status" value="1"/>
</dbReference>
<dbReference type="InterPro" id="IPR015310">
    <property type="entry name" value="AHSA1-like_N"/>
</dbReference>
<dbReference type="SMART" id="SM01000">
    <property type="entry name" value="Aha1_N"/>
    <property type="match status" value="1"/>
</dbReference>
<dbReference type="GO" id="GO:0001671">
    <property type="term" value="F:ATPase activator activity"/>
    <property type="evidence" value="ECO:0007669"/>
    <property type="project" value="InterPro"/>
</dbReference>
<dbReference type="InterPro" id="IPR036338">
    <property type="entry name" value="Aha1"/>
</dbReference>
<reference evidence="4" key="1">
    <citation type="journal article" date="2018" name="Nat. Microbiol.">
        <title>Leveraging single-cell genomics to expand the fungal tree of life.</title>
        <authorList>
            <person name="Ahrendt S.R."/>
            <person name="Quandt C.A."/>
            <person name="Ciobanu D."/>
            <person name="Clum A."/>
            <person name="Salamov A."/>
            <person name="Andreopoulos B."/>
            <person name="Cheng J.F."/>
            <person name="Woyke T."/>
            <person name="Pelin A."/>
            <person name="Henrissat B."/>
            <person name="Reynolds N.K."/>
            <person name="Benny G.L."/>
            <person name="Smith M.E."/>
            <person name="James T.Y."/>
            <person name="Grigoriev I.V."/>
        </authorList>
    </citation>
    <scope>NUCLEOTIDE SEQUENCE [LARGE SCALE GENOMIC DNA]</scope>
</reference>
<evidence type="ECO:0000256" key="1">
    <source>
        <dbReference type="ARBA" id="ARBA00006817"/>
    </source>
</evidence>
<organism evidence="3 4">
    <name type="scientific">Piptocephalis cylindrospora</name>
    <dbReference type="NCBI Taxonomy" id="1907219"/>
    <lineage>
        <taxon>Eukaryota</taxon>
        <taxon>Fungi</taxon>
        <taxon>Fungi incertae sedis</taxon>
        <taxon>Zoopagomycota</taxon>
        <taxon>Zoopagomycotina</taxon>
        <taxon>Zoopagomycetes</taxon>
        <taxon>Zoopagales</taxon>
        <taxon>Piptocephalidaceae</taxon>
        <taxon>Piptocephalis</taxon>
    </lineage>
</organism>
<dbReference type="Gene3D" id="3.30.530.20">
    <property type="match status" value="1"/>
</dbReference>
<dbReference type="CDD" id="cd08892">
    <property type="entry name" value="SRPBCC_Aha1"/>
    <property type="match status" value="1"/>
</dbReference>
<dbReference type="Proteomes" id="UP000267251">
    <property type="component" value="Unassembled WGS sequence"/>
</dbReference>
<proteinExistence type="inferred from homology"/>
<sequence>MASNQEQSNWKNVNNWHWTEKDCFPWAKTYLEQNLSGVKVVSSKDASVWAETTEVNKVTGDVDLHQRKGKIITLYDLAITINWKAETAAGKAVTGSLEIPEAMHDTDFDEYVFNVTVHNDSRETEDVRHLVRLELTKALRSRLSVFSKDLVAAHGKDVHIPEDQLRRTTLNNPAPAKEAVPTLKGAEAIRTGDKEKAKAVSTTKVKEVIDFTCSADDLAQCFLDEGRARIWSRGPVTLSGAEGSDFELFDGNVVGKLDRVVPGKEITQTWRFRSWPAGHYSKVKITLDQKSDSTTLTMEQTGVPVGEEESTRQNWRHYYFNGIKQAFGEPLELIGMASKGS</sequence>
<dbReference type="GO" id="GO:0005829">
    <property type="term" value="C:cytosol"/>
    <property type="evidence" value="ECO:0007669"/>
    <property type="project" value="TreeGrafter"/>
</dbReference>
<dbReference type="InterPro" id="IPR013538">
    <property type="entry name" value="ASHA1/2-like_C"/>
</dbReference>
<dbReference type="Gene3D" id="3.15.10.20">
    <property type="entry name" value="Activator of Hsp90 ATPase Aha1, N-terminal domain"/>
    <property type="match status" value="1"/>
</dbReference>
<accession>A0A4V1IY94</accession>
<dbReference type="GO" id="GO:0006457">
    <property type="term" value="P:protein folding"/>
    <property type="evidence" value="ECO:0007669"/>
    <property type="project" value="TreeGrafter"/>
</dbReference>
<dbReference type="GO" id="GO:0051087">
    <property type="term" value="F:protein-folding chaperone binding"/>
    <property type="evidence" value="ECO:0007669"/>
    <property type="project" value="InterPro"/>
</dbReference>
<dbReference type="EMBL" id="KZ987947">
    <property type="protein sequence ID" value="RKP13769.1"/>
    <property type="molecule type" value="Genomic_DNA"/>
</dbReference>
<evidence type="ECO:0000313" key="4">
    <source>
        <dbReference type="Proteomes" id="UP000267251"/>
    </source>
</evidence>
<dbReference type="PANTHER" id="PTHR13009">
    <property type="entry name" value="HEAT SHOCK PROTEIN 90 HSP90 CO-CHAPERONE AHA-1"/>
    <property type="match status" value="1"/>
</dbReference>
<dbReference type="InterPro" id="IPR023393">
    <property type="entry name" value="START-like_dom_sf"/>
</dbReference>
<dbReference type="Pfam" id="PF08327">
    <property type="entry name" value="AHSA1"/>
    <property type="match status" value="1"/>
</dbReference>
<gene>
    <name evidence="3" type="ORF">BJ684DRAFT_22710</name>
</gene>
<name>A0A4V1IY94_9FUNG</name>
<protein>
    <submittedName>
        <fullName evidence="3">Activator of Hsp90 ATPase</fullName>
    </submittedName>
</protein>
<dbReference type="Pfam" id="PF09229">
    <property type="entry name" value="Aha1_N"/>
    <property type="match status" value="1"/>
</dbReference>
<dbReference type="AlphaFoldDB" id="A0A4V1IY94"/>
<dbReference type="PANTHER" id="PTHR13009:SF22">
    <property type="entry name" value="LD43819P"/>
    <property type="match status" value="1"/>
</dbReference>
<dbReference type="SUPFAM" id="SSF55961">
    <property type="entry name" value="Bet v1-like"/>
    <property type="match status" value="1"/>
</dbReference>
<feature type="domain" description="Activator of Hsp90 ATPase AHSA1-like N-terminal" evidence="2">
    <location>
        <begin position="20"/>
        <end position="156"/>
    </location>
</feature>
<evidence type="ECO:0000313" key="3">
    <source>
        <dbReference type="EMBL" id="RKP13769.1"/>
    </source>
</evidence>
<comment type="similarity">
    <text evidence="1">Belongs to the AHA1 family.</text>
</comment>